<dbReference type="EMBL" id="CP099584">
    <property type="protein sequence ID" value="USS44178.1"/>
    <property type="molecule type" value="Genomic_DNA"/>
</dbReference>
<geneLocation type="plasmid" evidence="4 5">
    <name>unnamed1</name>
</geneLocation>
<keyword evidence="1" id="KW-1133">Transmembrane helix</keyword>
<evidence type="ECO:0000313" key="5">
    <source>
        <dbReference type="Proteomes" id="UP001056386"/>
    </source>
</evidence>
<sequence length="119" mass="12801">MTRLKSLGIDAFLTLQAVSLLHGCIVLLRHELAAEWLGVVIASVSNLWFFLRLFARGTAQAWSHLWLPLVPVSVGASVATWGTLGLSPGGEWLPLFYGVLSLAGCLLYAAARPHAGHLL</sequence>
<gene>
    <name evidence="2" type="ORF">I6H06_29230</name>
    <name evidence="3" type="ORF">NFI99_12905</name>
</gene>
<feature type="transmembrane region" description="Helical" evidence="1">
    <location>
        <begin position="66"/>
        <end position="86"/>
    </location>
</feature>
<keyword evidence="5" id="KW-1185">Reference proteome</keyword>
<dbReference type="Proteomes" id="UP000594892">
    <property type="component" value="Plasmid unnamed1"/>
</dbReference>
<proteinExistence type="predicted"/>
<dbReference type="RefSeq" id="WP_017432758.1">
    <property type="nucleotide sequence ID" value="NZ_CP021076.1"/>
</dbReference>
<dbReference type="AlphaFoldDB" id="A0AAP9YAH5"/>
<evidence type="ECO:0000313" key="4">
    <source>
        <dbReference type="Proteomes" id="UP000594892"/>
    </source>
</evidence>
<dbReference type="EMBL" id="CP065602">
    <property type="protein sequence ID" value="QPQ94695.1"/>
    <property type="molecule type" value="Genomic_DNA"/>
</dbReference>
<dbReference type="GeneID" id="45693214"/>
<dbReference type="Proteomes" id="UP001056386">
    <property type="component" value="Plasmid unnamed1"/>
</dbReference>
<protein>
    <submittedName>
        <fullName evidence="2">Uncharacterized protein</fullName>
    </submittedName>
</protein>
<reference evidence="3" key="2">
    <citation type="submission" date="2022-06" db="EMBL/GenBank/DDBJ databases">
        <title>Draft genome sequence of Burkholderia glumae strain GR20004 isolated from rice panicle showing bacterial panicle blight.</title>
        <authorList>
            <person name="Choi S.Y."/>
            <person name="Lee Y.H."/>
        </authorList>
    </citation>
    <scope>NUCLEOTIDE SEQUENCE</scope>
    <source>
        <strain evidence="3">GR20004</strain>
        <plasmid evidence="3">unnamed1</plasmid>
    </source>
</reference>
<evidence type="ECO:0000256" key="1">
    <source>
        <dbReference type="SAM" id="Phobius"/>
    </source>
</evidence>
<feature type="transmembrane region" description="Helical" evidence="1">
    <location>
        <begin position="7"/>
        <end position="28"/>
    </location>
</feature>
<reference evidence="2 4" key="1">
    <citation type="submission" date="2020-12" db="EMBL/GenBank/DDBJ databases">
        <title>FDA dAtabase for Regulatory Grade micrObial Sequences (FDA-ARGOS): Supporting development and validation of Infectious Disease Dx tests.</title>
        <authorList>
            <person name="Minogue T."/>
            <person name="Wolcott M."/>
            <person name="Wasieloski L."/>
            <person name="Aguilar W."/>
            <person name="Moore D."/>
            <person name="Jaissle J."/>
            <person name="Tallon L."/>
            <person name="Sadzewicz L."/>
            <person name="Zhao X."/>
            <person name="Boylan J."/>
            <person name="Ott S."/>
            <person name="Bowen H."/>
            <person name="Vavikolanu K."/>
            <person name="Mehta A."/>
            <person name="Aluvathingal J."/>
            <person name="Nadendla S."/>
            <person name="Yan Y."/>
            <person name="Sichtig H."/>
        </authorList>
    </citation>
    <scope>NUCLEOTIDE SEQUENCE [LARGE SCALE GENOMIC DNA]</scope>
    <source>
        <strain evidence="2 4">FDAARGOS_949</strain>
        <plasmid evidence="2 4">unnamed1</plasmid>
    </source>
</reference>
<keyword evidence="1" id="KW-0812">Transmembrane</keyword>
<feature type="transmembrane region" description="Helical" evidence="1">
    <location>
        <begin position="92"/>
        <end position="111"/>
    </location>
</feature>
<keyword evidence="2" id="KW-0614">Plasmid</keyword>
<name>A0AAP9YAH5_BURGL</name>
<evidence type="ECO:0000313" key="3">
    <source>
        <dbReference type="EMBL" id="USS44178.1"/>
    </source>
</evidence>
<keyword evidence="1" id="KW-0472">Membrane</keyword>
<evidence type="ECO:0000313" key="2">
    <source>
        <dbReference type="EMBL" id="QPQ94695.1"/>
    </source>
</evidence>
<accession>A0AAP9YAH5</accession>
<organism evidence="2 4">
    <name type="scientific">Burkholderia glumae</name>
    <name type="common">Pseudomonas glumae</name>
    <dbReference type="NCBI Taxonomy" id="337"/>
    <lineage>
        <taxon>Bacteria</taxon>
        <taxon>Pseudomonadati</taxon>
        <taxon>Pseudomonadota</taxon>
        <taxon>Betaproteobacteria</taxon>
        <taxon>Burkholderiales</taxon>
        <taxon>Burkholderiaceae</taxon>
        <taxon>Burkholderia</taxon>
    </lineage>
</organism>
<feature type="transmembrane region" description="Helical" evidence="1">
    <location>
        <begin position="34"/>
        <end position="54"/>
    </location>
</feature>